<protein>
    <submittedName>
        <fullName evidence="2">Pimeloyl-ACP methyl ester carboxylesterase</fullName>
    </submittedName>
</protein>
<dbReference type="PANTHER" id="PTHR10992">
    <property type="entry name" value="METHYLESTERASE FAMILY MEMBER"/>
    <property type="match status" value="1"/>
</dbReference>
<proteinExistence type="predicted"/>
<name>A0A839QP55_9MICC</name>
<gene>
    <name evidence="2" type="ORF">E9229_001967</name>
</gene>
<dbReference type="Pfam" id="PF12697">
    <property type="entry name" value="Abhydrolase_6"/>
    <property type="match status" value="1"/>
</dbReference>
<dbReference type="AlphaFoldDB" id="A0A839QP55"/>
<reference evidence="2 3" key="1">
    <citation type="submission" date="2020-08" db="EMBL/GenBank/DDBJ databases">
        <title>Sequencing the genomes of 1000 actinobacteria strains.</title>
        <authorList>
            <person name="Klenk H.-P."/>
        </authorList>
    </citation>
    <scope>NUCLEOTIDE SEQUENCE [LARGE SCALE GENOMIC DNA]</scope>
    <source>
        <strain evidence="2 3">DSM 22826</strain>
    </source>
</reference>
<organism evidence="2 3">
    <name type="scientific">Paeniglutamicibacter cryotolerans</name>
    <dbReference type="NCBI Taxonomy" id="670079"/>
    <lineage>
        <taxon>Bacteria</taxon>
        <taxon>Bacillati</taxon>
        <taxon>Actinomycetota</taxon>
        <taxon>Actinomycetes</taxon>
        <taxon>Micrococcales</taxon>
        <taxon>Micrococcaceae</taxon>
        <taxon>Paeniglutamicibacter</taxon>
    </lineage>
</organism>
<comment type="caution">
    <text evidence="2">The sequence shown here is derived from an EMBL/GenBank/DDBJ whole genome shotgun (WGS) entry which is preliminary data.</text>
</comment>
<dbReference type="Gene3D" id="3.40.50.1820">
    <property type="entry name" value="alpha/beta hydrolase"/>
    <property type="match status" value="1"/>
</dbReference>
<dbReference type="InterPro" id="IPR029058">
    <property type="entry name" value="AB_hydrolase_fold"/>
</dbReference>
<dbReference type="EMBL" id="JACHVS010000001">
    <property type="protein sequence ID" value="MBB2995776.1"/>
    <property type="molecule type" value="Genomic_DNA"/>
</dbReference>
<evidence type="ECO:0000313" key="2">
    <source>
        <dbReference type="EMBL" id="MBB2995776.1"/>
    </source>
</evidence>
<dbReference type="PANTHER" id="PTHR10992:SF1086">
    <property type="entry name" value="AB HYDROLASE-1 DOMAIN-CONTAINING PROTEIN"/>
    <property type="match status" value="1"/>
</dbReference>
<feature type="domain" description="AB hydrolase-1" evidence="1">
    <location>
        <begin position="4"/>
        <end position="114"/>
    </location>
</feature>
<dbReference type="PRINTS" id="PR00111">
    <property type="entry name" value="ABHYDROLASE"/>
</dbReference>
<dbReference type="GO" id="GO:0080030">
    <property type="term" value="F:methyl indole-3-acetate esterase activity"/>
    <property type="evidence" value="ECO:0007669"/>
    <property type="project" value="TreeGrafter"/>
</dbReference>
<dbReference type="InterPro" id="IPR000073">
    <property type="entry name" value="AB_hydrolase_1"/>
</dbReference>
<keyword evidence="3" id="KW-1185">Reference proteome</keyword>
<sequence>MSRFVLVHGAFHGAWCWARIAQRLRAAGHRVSAIDLPGSGEDQTPAEAVDLKAYARRVAQELTSDAETAILVGHSMGGIALTQAAADAPESVEQVIYVAAFLPRNGESLLSLASLPEGAGDGVQANMVVAGEPPVASMPP</sequence>
<accession>A0A839QP55</accession>
<dbReference type="InterPro" id="IPR045889">
    <property type="entry name" value="MES/HNL"/>
</dbReference>
<evidence type="ECO:0000313" key="3">
    <source>
        <dbReference type="Proteomes" id="UP000523000"/>
    </source>
</evidence>
<dbReference type="GO" id="GO:0080032">
    <property type="term" value="F:methyl jasmonate esterase activity"/>
    <property type="evidence" value="ECO:0007669"/>
    <property type="project" value="TreeGrafter"/>
</dbReference>
<dbReference type="SUPFAM" id="SSF53474">
    <property type="entry name" value="alpha/beta-Hydrolases"/>
    <property type="match status" value="1"/>
</dbReference>
<evidence type="ECO:0000259" key="1">
    <source>
        <dbReference type="Pfam" id="PF12697"/>
    </source>
</evidence>
<dbReference type="Proteomes" id="UP000523000">
    <property type="component" value="Unassembled WGS sequence"/>
</dbReference>